<dbReference type="CDD" id="cd00761">
    <property type="entry name" value="Glyco_tranf_GTA_type"/>
    <property type="match status" value="1"/>
</dbReference>
<dbReference type="AlphaFoldDB" id="A0A1F6NG85"/>
<dbReference type="Pfam" id="PF00535">
    <property type="entry name" value="Glycos_transf_2"/>
    <property type="match status" value="1"/>
</dbReference>
<dbReference type="SUPFAM" id="SSF53448">
    <property type="entry name" value="Nucleotide-diphospho-sugar transferases"/>
    <property type="match status" value="1"/>
</dbReference>
<dbReference type="Gene3D" id="3.90.550.10">
    <property type="entry name" value="Spore Coat Polysaccharide Biosynthesis Protein SpsA, Chain A"/>
    <property type="match status" value="1"/>
</dbReference>
<evidence type="ECO:0000313" key="2">
    <source>
        <dbReference type="EMBL" id="OGH82798.1"/>
    </source>
</evidence>
<evidence type="ECO:0000313" key="3">
    <source>
        <dbReference type="Proteomes" id="UP000176300"/>
    </source>
</evidence>
<dbReference type="STRING" id="1798697.A2373_00995"/>
<name>A0A1F6NG85_9BACT</name>
<dbReference type="PANTHER" id="PTHR43685">
    <property type="entry name" value="GLYCOSYLTRANSFERASE"/>
    <property type="match status" value="1"/>
</dbReference>
<gene>
    <name evidence="2" type="ORF">A2373_00995</name>
</gene>
<dbReference type="InterPro" id="IPR050834">
    <property type="entry name" value="Glycosyltransf_2"/>
</dbReference>
<organism evidence="2 3">
    <name type="scientific">Candidatus Magasanikbacteria bacterium RIFOXYB1_FULL_40_15</name>
    <dbReference type="NCBI Taxonomy" id="1798697"/>
    <lineage>
        <taxon>Bacteria</taxon>
        <taxon>Candidatus Magasanikiibacteriota</taxon>
    </lineage>
</organism>
<dbReference type="Proteomes" id="UP000176300">
    <property type="component" value="Unassembled WGS sequence"/>
</dbReference>
<dbReference type="PANTHER" id="PTHR43685:SF11">
    <property type="entry name" value="GLYCOSYLTRANSFERASE TAGX-RELATED"/>
    <property type="match status" value="1"/>
</dbReference>
<dbReference type="InterPro" id="IPR001173">
    <property type="entry name" value="Glyco_trans_2-like"/>
</dbReference>
<evidence type="ECO:0000259" key="1">
    <source>
        <dbReference type="Pfam" id="PF00535"/>
    </source>
</evidence>
<comment type="caution">
    <text evidence="2">The sequence shown here is derived from an EMBL/GenBank/DDBJ whole genome shotgun (WGS) entry which is preliminary data.</text>
</comment>
<sequence>MHLISIIIPVYNHLADLKKALYSIKKQSYKNIEVVIVDDGSEVEVAGEINPRDFGFNILIHRQENKGAPAARNKGFELSKGELVIFWDADVIAAPEMLSKMQNVLIVHPEASYAYCDFYYGKKQMKAQKFDAEKLRENNYIMTTGLIRREDFPGFDESLKRWQDWDLWLTMLEKNKIGIYIPEFLFFAIPHKGGISGWLPSFAYKKPWRWLPGISGKVKEYDATKRIVMEKHHIT</sequence>
<accession>A0A1F6NG85</accession>
<reference evidence="2 3" key="1">
    <citation type="journal article" date="2016" name="Nat. Commun.">
        <title>Thousands of microbial genomes shed light on interconnected biogeochemical processes in an aquifer system.</title>
        <authorList>
            <person name="Anantharaman K."/>
            <person name="Brown C.T."/>
            <person name="Hug L.A."/>
            <person name="Sharon I."/>
            <person name="Castelle C.J."/>
            <person name="Probst A.J."/>
            <person name="Thomas B.C."/>
            <person name="Singh A."/>
            <person name="Wilkins M.J."/>
            <person name="Karaoz U."/>
            <person name="Brodie E.L."/>
            <person name="Williams K.H."/>
            <person name="Hubbard S.S."/>
            <person name="Banfield J.F."/>
        </authorList>
    </citation>
    <scope>NUCLEOTIDE SEQUENCE [LARGE SCALE GENOMIC DNA]</scope>
</reference>
<dbReference type="InterPro" id="IPR029044">
    <property type="entry name" value="Nucleotide-diphossugar_trans"/>
</dbReference>
<protein>
    <recommendedName>
        <fullName evidence="1">Glycosyltransferase 2-like domain-containing protein</fullName>
    </recommendedName>
</protein>
<proteinExistence type="predicted"/>
<dbReference type="EMBL" id="MFQS01000028">
    <property type="protein sequence ID" value="OGH82798.1"/>
    <property type="molecule type" value="Genomic_DNA"/>
</dbReference>
<feature type="domain" description="Glycosyltransferase 2-like" evidence="1">
    <location>
        <begin position="5"/>
        <end position="118"/>
    </location>
</feature>